<evidence type="ECO:0000313" key="2">
    <source>
        <dbReference type="EMBL" id="KAG2287762.1"/>
    </source>
</evidence>
<dbReference type="Proteomes" id="UP000886595">
    <property type="component" value="Unassembled WGS sequence"/>
</dbReference>
<protein>
    <submittedName>
        <fullName evidence="2">Uncharacterized protein</fullName>
    </submittedName>
</protein>
<keyword evidence="3" id="KW-1185">Reference proteome</keyword>
<dbReference type="EMBL" id="JAAMPC010000010">
    <property type="protein sequence ID" value="KAG2287762.1"/>
    <property type="molecule type" value="Genomic_DNA"/>
</dbReference>
<proteinExistence type="predicted"/>
<evidence type="ECO:0000313" key="3">
    <source>
        <dbReference type="Proteomes" id="UP000886595"/>
    </source>
</evidence>
<reference evidence="2 3" key="1">
    <citation type="submission" date="2020-02" db="EMBL/GenBank/DDBJ databases">
        <authorList>
            <person name="Ma Q."/>
            <person name="Huang Y."/>
            <person name="Song X."/>
            <person name="Pei D."/>
        </authorList>
    </citation>
    <scope>NUCLEOTIDE SEQUENCE [LARGE SCALE GENOMIC DNA]</scope>
    <source>
        <strain evidence="2">Sxm20200214</strain>
        <tissue evidence="2">Leaf</tissue>
    </source>
</reference>
<name>A0A8X7UR68_BRACI</name>
<organism evidence="2 3">
    <name type="scientific">Brassica carinata</name>
    <name type="common">Ethiopian mustard</name>
    <name type="synonym">Abyssinian cabbage</name>
    <dbReference type="NCBI Taxonomy" id="52824"/>
    <lineage>
        <taxon>Eukaryota</taxon>
        <taxon>Viridiplantae</taxon>
        <taxon>Streptophyta</taxon>
        <taxon>Embryophyta</taxon>
        <taxon>Tracheophyta</taxon>
        <taxon>Spermatophyta</taxon>
        <taxon>Magnoliopsida</taxon>
        <taxon>eudicotyledons</taxon>
        <taxon>Gunneridae</taxon>
        <taxon>Pentapetalae</taxon>
        <taxon>rosids</taxon>
        <taxon>malvids</taxon>
        <taxon>Brassicales</taxon>
        <taxon>Brassicaceae</taxon>
        <taxon>Brassiceae</taxon>
        <taxon>Brassica</taxon>
    </lineage>
</organism>
<feature type="region of interest" description="Disordered" evidence="1">
    <location>
        <begin position="180"/>
        <end position="204"/>
    </location>
</feature>
<comment type="caution">
    <text evidence="2">The sequence shown here is derived from an EMBL/GenBank/DDBJ whole genome shotgun (WGS) entry which is preliminary data.</text>
</comment>
<gene>
    <name evidence="2" type="ORF">Bca52824_047366</name>
</gene>
<dbReference type="OrthoDB" id="1129178at2759"/>
<dbReference type="AlphaFoldDB" id="A0A8X7UR68"/>
<evidence type="ECO:0000256" key="1">
    <source>
        <dbReference type="SAM" id="MobiDB-lite"/>
    </source>
</evidence>
<accession>A0A8X7UR68</accession>
<sequence>MRPGHAARHVEDVVSPCMEPGHESIQVEGVVSYCMRLRHAASHVEHEVSPCMRTEPCEVTHGVPHGLFLIVQNVREKAKKERSSFDSFGDLGGFRNGYYAILSQHRRRFCSTEEISSSGDQFKTILDVGLLEKVEKGFGSQKSGSCYLEVGSWQLANAECLDDIAKLWIVSEVASGKALDTQTTSKAKGMKKRRKCKGEVGEEG</sequence>